<gene>
    <name evidence="2" type="ORF">ACFFX0_29090</name>
</gene>
<evidence type="ECO:0000313" key="2">
    <source>
        <dbReference type="EMBL" id="MFB9075021.1"/>
    </source>
</evidence>
<proteinExistence type="predicted"/>
<protein>
    <submittedName>
        <fullName evidence="2">Uncharacterized protein</fullName>
    </submittedName>
</protein>
<feature type="compositionally biased region" description="Basic and acidic residues" evidence="1">
    <location>
        <begin position="118"/>
        <end position="134"/>
    </location>
</feature>
<feature type="region of interest" description="Disordered" evidence="1">
    <location>
        <begin position="1"/>
        <end position="89"/>
    </location>
</feature>
<comment type="caution">
    <text evidence="2">The sequence shown here is derived from an EMBL/GenBank/DDBJ whole genome shotgun (WGS) entry which is preliminary data.</text>
</comment>
<evidence type="ECO:0000313" key="3">
    <source>
        <dbReference type="Proteomes" id="UP001589575"/>
    </source>
</evidence>
<keyword evidence="3" id="KW-1185">Reference proteome</keyword>
<organism evidence="2 3">
    <name type="scientific">Citricoccus parietis</name>
    <dbReference type="NCBI Taxonomy" id="592307"/>
    <lineage>
        <taxon>Bacteria</taxon>
        <taxon>Bacillati</taxon>
        <taxon>Actinomycetota</taxon>
        <taxon>Actinomycetes</taxon>
        <taxon>Micrococcales</taxon>
        <taxon>Micrococcaceae</taxon>
        <taxon>Citricoccus</taxon>
    </lineage>
</organism>
<sequence>MQDGSQCGFLPAGLPGLQDPQAHPVHRTQDHEHQPGDHIHRRHGSHRDRQCPQYPGRGGPEHRPDHLHGHEDQQEGDHGQHHHVEHPGVLDRGGRLTVHVHHDRAPDDGHPPLTGHGPGRERVPDEGPGRRGEPQDAIAQERLHRFHQVHGCSFPRCRSVRLRRTPGCRWPRRSDRRGSR</sequence>
<evidence type="ECO:0000256" key="1">
    <source>
        <dbReference type="SAM" id="MobiDB-lite"/>
    </source>
</evidence>
<dbReference type="Proteomes" id="UP001589575">
    <property type="component" value="Unassembled WGS sequence"/>
</dbReference>
<accession>A0ABV5G813</accession>
<feature type="region of interest" description="Disordered" evidence="1">
    <location>
        <begin position="101"/>
        <end position="134"/>
    </location>
</feature>
<feature type="compositionally biased region" description="Basic and acidic residues" evidence="1">
    <location>
        <begin position="27"/>
        <end position="38"/>
    </location>
</feature>
<dbReference type="EMBL" id="JBHMFI010000006">
    <property type="protein sequence ID" value="MFB9075021.1"/>
    <property type="molecule type" value="Genomic_DNA"/>
</dbReference>
<feature type="compositionally biased region" description="Basic and acidic residues" evidence="1">
    <location>
        <begin position="59"/>
        <end position="79"/>
    </location>
</feature>
<reference evidence="2 3" key="1">
    <citation type="submission" date="2024-09" db="EMBL/GenBank/DDBJ databases">
        <authorList>
            <person name="Sun Q."/>
            <person name="Mori K."/>
        </authorList>
    </citation>
    <scope>NUCLEOTIDE SEQUENCE [LARGE SCALE GENOMIC DNA]</scope>
    <source>
        <strain evidence="2 3">CCM 7609</strain>
    </source>
</reference>
<name>A0ABV5G813_9MICC</name>